<evidence type="ECO:0000313" key="1">
    <source>
        <dbReference type="EMBL" id="NOU99102.1"/>
    </source>
</evidence>
<reference evidence="1 2" key="1">
    <citation type="submission" date="2019-10" db="EMBL/GenBank/DDBJ databases">
        <title>Description of Paenibacillus pedi sp. nov.</title>
        <authorList>
            <person name="Carlier A."/>
            <person name="Qi S."/>
        </authorList>
    </citation>
    <scope>NUCLEOTIDE SEQUENCE [LARGE SCALE GENOMIC DNA]</scope>
    <source>
        <strain evidence="1 2">LMG 31457</strain>
    </source>
</reference>
<proteinExistence type="predicted"/>
<sequence length="329" mass="37162">MSEEKIALSANLVQQGVYRFYICSMPSDTLGETCFVTTRAEAPEEGFQRRLDESRADLIADYIDQGKGSIPTAIILSAQEDAHLKYNSKNKTIVFEKFPLAFKIIDGQHRVFGFKKTKTIIRVPVIIYDGLTLQEEAKLFLDINTTQKPVSEALILDVKRLLDTESEQEKICSELFELFYTQVDSQLLNKLARSESANGKISRKMFNQCIEPILPSLKTLSLEQAYKVLNAYLKAFQTTFSQIEQPLSGAILRPVIFQAILSLFNDILSKNNIAHKSISHDNFCNVLSCLKTNLSKRSIQKPGNSYKSLAEKISHALNQVYIPAHMIIE</sequence>
<dbReference type="InterPro" id="IPR017642">
    <property type="entry name" value="DNA_S_mod_DndB"/>
</dbReference>
<gene>
    <name evidence="1" type="ORF">GC097_03570</name>
</gene>
<dbReference type="Proteomes" id="UP000618579">
    <property type="component" value="Unassembled WGS sequence"/>
</dbReference>
<organism evidence="1 2">
    <name type="scientific">Paenibacillus planticolens</name>
    <dbReference type="NCBI Taxonomy" id="2654976"/>
    <lineage>
        <taxon>Bacteria</taxon>
        <taxon>Bacillati</taxon>
        <taxon>Bacillota</taxon>
        <taxon>Bacilli</taxon>
        <taxon>Bacillales</taxon>
        <taxon>Paenibacillaceae</taxon>
        <taxon>Paenibacillus</taxon>
    </lineage>
</organism>
<evidence type="ECO:0000313" key="2">
    <source>
        <dbReference type="Proteomes" id="UP000618579"/>
    </source>
</evidence>
<accession>A0ABX1ZJG3</accession>
<dbReference type="CDD" id="cd16413">
    <property type="entry name" value="DGQHR_domain"/>
    <property type="match status" value="1"/>
</dbReference>
<dbReference type="InterPro" id="IPR017601">
    <property type="entry name" value="DGQHR-contain_dom"/>
</dbReference>
<protein>
    <submittedName>
        <fullName evidence="1">DGQHR domain-containing protein</fullName>
    </submittedName>
</protein>
<dbReference type="Pfam" id="PF14072">
    <property type="entry name" value="DndB"/>
    <property type="match status" value="1"/>
</dbReference>
<dbReference type="NCBIfam" id="TIGR03187">
    <property type="entry name" value="DGQHR"/>
    <property type="match status" value="1"/>
</dbReference>
<dbReference type="RefSeq" id="WP_171681991.1">
    <property type="nucleotide sequence ID" value="NZ_WHNZ01000012.1"/>
</dbReference>
<dbReference type="EMBL" id="WHNZ01000012">
    <property type="protein sequence ID" value="NOU99102.1"/>
    <property type="molecule type" value="Genomic_DNA"/>
</dbReference>
<comment type="caution">
    <text evidence="1">The sequence shown here is derived from an EMBL/GenBank/DDBJ whole genome shotgun (WGS) entry which is preliminary data.</text>
</comment>
<keyword evidence="2" id="KW-1185">Reference proteome</keyword>
<name>A0ABX1ZJG3_9BACL</name>